<dbReference type="PIRSF" id="PIRSF500176">
    <property type="entry name" value="L_ASNase"/>
    <property type="match status" value="1"/>
</dbReference>
<evidence type="ECO:0000259" key="5">
    <source>
        <dbReference type="Pfam" id="PF00710"/>
    </source>
</evidence>
<dbReference type="GO" id="GO:0006528">
    <property type="term" value="P:asparagine metabolic process"/>
    <property type="evidence" value="ECO:0007669"/>
    <property type="project" value="InterPro"/>
</dbReference>
<dbReference type="InterPro" id="IPR027473">
    <property type="entry name" value="L-asparaginase_C"/>
</dbReference>
<feature type="domain" description="L-asparaginase N-terminal" evidence="5">
    <location>
        <begin position="6"/>
        <end position="195"/>
    </location>
</feature>
<dbReference type="InterPro" id="IPR040919">
    <property type="entry name" value="Asparaginase_C"/>
</dbReference>
<dbReference type="Pfam" id="PF17763">
    <property type="entry name" value="Asparaginase_C"/>
    <property type="match status" value="1"/>
</dbReference>
<dbReference type="PIRSF" id="PIRSF001220">
    <property type="entry name" value="L-ASNase_gatD"/>
    <property type="match status" value="1"/>
</dbReference>
<organism evidence="7 8">
    <name type="scientific">Altericroceibacterium indicum</name>
    <dbReference type="NCBI Taxonomy" id="374177"/>
    <lineage>
        <taxon>Bacteria</taxon>
        <taxon>Pseudomonadati</taxon>
        <taxon>Pseudomonadota</taxon>
        <taxon>Alphaproteobacteria</taxon>
        <taxon>Sphingomonadales</taxon>
        <taxon>Erythrobacteraceae</taxon>
        <taxon>Altericroceibacterium</taxon>
    </lineage>
</organism>
<feature type="domain" description="Asparaginase/glutaminase C-terminal" evidence="6">
    <location>
        <begin position="214"/>
        <end position="325"/>
    </location>
</feature>
<comment type="caution">
    <text evidence="7">The sequence shown here is derived from an EMBL/GenBank/DDBJ whole genome shotgun (WGS) entry which is preliminary data.</text>
</comment>
<dbReference type="PRINTS" id="PR00139">
    <property type="entry name" value="ASNGLNASE"/>
</dbReference>
<protein>
    <submittedName>
        <fullName evidence="7">Asparaginase</fullName>
    </submittedName>
</protein>
<sequence>MSIGHIRILSCGGTIAGRAASLSGKAYTAGEMGIAPLLNEIAKAGLSWSVETRDISSVGSQDIGWEQWQALHKAVLEAMNDDTVSGIIITHGTDTAEETALLLDRTLTTPKPIVLVGAMRTSDTLGSDALRNLANALRVVADTNSAQRGVMVVMGDEVHTARDIRKTATQGVSAFGSFPRGPLGTVTPSSLDWFMPPHRMETTARNSFPQSLPRVDILYLHAGMDRQPVDAILSTRPEGVVIAGLGQGNAPTAIIAALAEAVEAGIPVVRASRVDDGLVDRNVEVNDDAFGFVAARAYNPQKARILLQLLIAEGHRDMTSLQTAFDQHD</sequence>
<dbReference type="Gene3D" id="3.40.50.40">
    <property type="match status" value="1"/>
</dbReference>
<dbReference type="AlphaFoldDB" id="A0A845A7D4"/>
<dbReference type="EMBL" id="WTYQ01000001">
    <property type="protein sequence ID" value="MXP24476.1"/>
    <property type="molecule type" value="Genomic_DNA"/>
</dbReference>
<evidence type="ECO:0000313" key="8">
    <source>
        <dbReference type="Proteomes" id="UP000460561"/>
    </source>
</evidence>
<dbReference type="FunFam" id="3.40.50.1170:FF:000001">
    <property type="entry name" value="L-asparaginase 2"/>
    <property type="match status" value="1"/>
</dbReference>
<dbReference type="InterPro" id="IPR036152">
    <property type="entry name" value="Asp/glu_Ase-like_sf"/>
</dbReference>
<dbReference type="SMART" id="SM00870">
    <property type="entry name" value="Asparaginase"/>
    <property type="match status" value="1"/>
</dbReference>
<dbReference type="InterPro" id="IPR006034">
    <property type="entry name" value="Asparaginase/glutaminase-like"/>
</dbReference>
<comment type="similarity">
    <text evidence="1">Belongs to the asparaginase 1 family.</text>
</comment>
<evidence type="ECO:0000256" key="3">
    <source>
        <dbReference type="PIRSR" id="PIRSR001220-1"/>
    </source>
</evidence>
<name>A0A845A7D4_9SPHN</name>
<dbReference type="InterPro" id="IPR004550">
    <property type="entry name" value="AsnASE_II"/>
</dbReference>
<dbReference type="InterPro" id="IPR027474">
    <property type="entry name" value="L-asparaginase_N"/>
</dbReference>
<dbReference type="SUPFAM" id="SSF53774">
    <property type="entry name" value="Glutaminase/Asparaginase"/>
    <property type="match status" value="1"/>
</dbReference>
<feature type="binding site" evidence="4">
    <location>
        <position position="60"/>
    </location>
    <ligand>
        <name>substrate</name>
    </ligand>
</feature>
<dbReference type="PANTHER" id="PTHR11707:SF28">
    <property type="entry name" value="60 KDA LYSOPHOSPHOLIPASE"/>
    <property type="match status" value="1"/>
</dbReference>
<accession>A0A845A7D4</accession>
<feature type="active site" description="O-isoaspartyl threonine intermediate" evidence="3">
    <location>
        <position position="14"/>
    </location>
</feature>
<keyword evidence="8" id="KW-1185">Reference proteome</keyword>
<evidence type="ECO:0000256" key="2">
    <source>
        <dbReference type="ARBA" id="ARBA00022801"/>
    </source>
</evidence>
<evidence type="ECO:0000256" key="4">
    <source>
        <dbReference type="PIRSR" id="PIRSR001220-2"/>
    </source>
</evidence>
<dbReference type="GO" id="GO:0004067">
    <property type="term" value="F:asparaginase activity"/>
    <property type="evidence" value="ECO:0007669"/>
    <property type="project" value="UniProtKB-UniRule"/>
</dbReference>
<dbReference type="CDD" id="cd08964">
    <property type="entry name" value="L-asparaginase_II"/>
    <property type="match status" value="1"/>
</dbReference>
<evidence type="ECO:0000259" key="6">
    <source>
        <dbReference type="Pfam" id="PF17763"/>
    </source>
</evidence>
<evidence type="ECO:0000313" key="7">
    <source>
        <dbReference type="EMBL" id="MXP24476.1"/>
    </source>
</evidence>
<proteinExistence type="inferred from homology"/>
<dbReference type="Proteomes" id="UP000460561">
    <property type="component" value="Unassembled WGS sequence"/>
</dbReference>
<dbReference type="Gene3D" id="3.40.50.1170">
    <property type="entry name" value="L-asparaginase, N-terminal domain"/>
    <property type="match status" value="1"/>
</dbReference>
<gene>
    <name evidence="7" type="ORF">GRI39_00225</name>
</gene>
<evidence type="ECO:0000256" key="1">
    <source>
        <dbReference type="ARBA" id="ARBA00010518"/>
    </source>
</evidence>
<dbReference type="Pfam" id="PF00710">
    <property type="entry name" value="Asparaginase"/>
    <property type="match status" value="1"/>
</dbReference>
<reference evidence="7 8" key="1">
    <citation type="submission" date="2019-12" db="EMBL/GenBank/DDBJ databases">
        <title>Genomic-based taxomic classification of the family Erythrobacteraceae.</title>
        <authorList>
            <person name="Xu L."/>
        </authorList>
    </citation>
    <scope>NUCLEOTIDE SEQUENCE [LARGE SCALE GENOMIC DNA]</scope>
    <source>
        <strain evidence="7 8">DSM 18604</strain>
    </source>
</reference>
<feature type="binding site" evidence="4">
    <location>
        <begin position="93"/>
        <end position="94"/>
    </location>
    <ligand>
        <name>substrate</name>
    </ligand>
</feature>
<dbReference type="PANTHER" id="PTHR11707">
    <property type="entry name" value="L-ASPARAGINASE"/>
    <property type="match status" value="1"/>
</dbReference>
<dbReference type="PROSITE" id="PS51732">
    <property type="entry name" value="ASN_GLN_ASE_3"/>
    <property type="match status" value="1"/>
</dbReference>
<dbReference type="OrthoDB" id="9788068at2"/>
<dbReference type="RefSeq" id="WP_160737713.1">
    <property type="nucleotide sequence ID" value="NZ_WTYQ01000001.1"/>
</dbReference>
<keyword evidence="2" id="KW-0378">Hydrolase</keyword>
<dbReference type="InterPro" id="IPR037152">
    <property type="entry name" value="L-asparaginase_N_sf"/>
</dbReference>